<dbReference type="EMBL" id="CAAALY010245727">
    <property type="protein sequence ID" value="VEL33409.1"/>
    <property type="molecule type" value="Genomic_DNA"/>
</dbReference>
<reference evidence="2" key="1">
    <citation type="submission" date="2018-11" db="EMBL/GenBank/DDBJ databases">
        <authorList>
            <consortium name="Pathogen Informatics"/>
        </authorList>
    </citation>
    <scope>NUCLEOTIDE SEQUENCE</scope>
</reference>
<keyword evidence="3" id="KW-1185">Reference proteome</keyword>
<organism evidence="2 3">
    <name type="scientific">Protopolystoma xenopodis</name>
    <dbReference type="NCBI Taxonomy" id="117903"/>
    <lineage>
        <taxon>Eukaryota</taxon>
        <taxon>Metazoa</taxon>
        <taxon>Spiralia</taxon>
        <taxon>Lophotrochozoa</taxon>
        <taxon>Platyhelminthes</taxon>
        <taxon>Monogenea</taxon>
        <taxon>Polyopisthocotylea</taxon>
        <taxon>Polystomatidea</taxon>
        <taxon>Polystomatidae</taxon>
        <taxon>Protopolystoma</taxon>
    </lineage>
</organism>
<dbReference type="AlphaFoldDB" id="A0A448XCA3"/>
<feature type="compositionally biased region" description="Basic and acidic residues" evidence="1">
    <location>
        <begin position="1"/>
        <end position="11"/>
    </location>
</feature>
<accession>A0A448XCA3</accession>
<feature type="region of interest" description="Disordered" evidence="1">
    <location>
        <begin position="1"/>
        <end position="38"/>
    </location>
</feature>
<comment type="caution">
    <text evidence="2">The sequence shown here is derived from an EMBL/GenBank/DDBJ whole genome shotgun (WGS) entry which is preliminary data.</text>
</comment>
<protein>
    <submittedName>
        <fullName evidence="2">Uncharacterized protein</fullName>
    </submittedName>
</protein>
<evidence type="ECO:0000313" key="3">
    <source>
        <dbReference type="Proteomes" id="UP000784294"/>
    </source>
</evidence>
<sequence length="96" mass="10719">MYKHTRMDVHSDISSTASLHPSMHANSRPAPDSRNHEDPLPGSVRFDFYLHLGCLCFFACSANWGPSINLLVCRQPCDQANYAAPCISTWKPTPTK</sequence>
<proteinExistence type="predicted"/>
<evidence type="ECO:0000256" key="1">
    <source>
        <dbReference type="SAM" id="MobiDB-lite"/>
    </source>
</evidence>
<name>A0A448XCA3_9PLAT</name>
<gene>
    <name evidence="2" type="ORF">PXEA_LOCUS26849</name>
</gene>
<dbReference type="Proteomes" id="UP000784294">
    <property type="component" value="Unassembled WGS sequence"/>
</dbReference>
<evidence type="ECO:0000313" key="2">
    <source>
        <dbReference type="EMBL" id="VEL33409.1"/>
    </source>
</evidence>